<name>A0A0C3B8W4_SERVB</name>
<dbReference type="HOGENOM" id="CLU_2607502_0_0_1"/>
<protein>
    <submittedName>
        <fullName evidence="1">Uncharacterized protein</fullName>
    </submittedName>
</protein>
<proteinExistence type="predicted"/>
<gene>
    <name evidence="1" type="ORF">M408DRAFT_136543</name>
</gene>
<dbReference type="EMBL" id="KN824292">
    <property type="protein sequence ID" value="KIM28559.1"/>
    <property type="molecule type" value="Genomic_DNA"/>
</dbReference>
<keyword evidence="2" id="KW-1185">Reference proteome</keyword>
<dbReference type="AlphaFoldDB" id="A0A0C3B8W4"/>
<evidence type="ECO:0000313" key="1">
    <source>
        <dbReference type="EMBL" id="KIM28559.1"/>
    </source>
</evidence>
<reference evidence="2" key="2">
    <citation type="submission" date="2015-01" db="EMBL/GenBank/DDBJ databases">
        <title>Evolutionary Origins and Diversification of the Mycorrhizal Mutualists.</title>
        <authorList>
            <consortium name="DOE Joint Genome Institute"/>
            <consortium name="Mycorrhizal Genomics Consortium"/>
            <person name="Kohler A."/>
            <person name="Kuo A."/>
            <person name="Nagy L.G."/>
            <person name="Floudas D."/>
            <person name="Copeland A."/>
            <person name="Barry K.W."/>
            <person name="Cichocki N."/>
            <person name="Veneault-Fourrey C."/>
            <person name="LaButti K."/>
            <person name="Lindquist E.A."/>
            <person name="Lipzen A."/>
            <person name="Lundell T."/>
            <person name="Morin E."/>
            <person name="Murat C."/>
            <person name="Riley R."/>
            <person name="Ohm R."/>
            <person name="Sun H."/>
            <person name="Tunlid A."/>
            <person name="Henrissat B."/>
            <person name="Grigoriev I.V."/>
            <person name="Hibbett D.S."/>
            <person name="Martin F."/>
        </authorList>
    </citation>
    <scope>NUCLEOTIDE SEQUENCE [LARGE SCALE GENOMIC DNA]</scope>
    <source>
        <strain evidence="2">MAFF 305830</strain>
    </source>
</reference>
<accession>A0A0C3B8W4</accession>
<organism evidence="1 2">
    <name type="scientific">Serendipita vermifera MAFF 305830</name>
    <dbReference type="NCBI Taxonomy" id="933852"/>
    <lineage>
        <taxon>Eukaryota</taxon>
        <taxon>Fungi</taxon>
        <taxon>Dikarya</taxon>
        <taxon>Basidiomycota</taxon>
        <taxon>Agaricomycotina</taxon>
        <taxon>Agaricomycetes</taxon>
        <taxon>Sebacinales</taxon>
        <taxon>Serendipitaceae</taxon>
        <taxon>Serendipita</taxon>
    </lineage>
</organism>
<sequence length="79" mass="9034">MNQLSDDSTLSPNLGLIEVEWNRGMEDHLRGSLNERLDEINRLRPVKIQLMLVPRCSIELPNAFKGYNCKPYSLCTDDG</sequence>
<evidence type="ECO:0000313" key="2">
    <source>
        <dbReference type="Proteomes" id="UP000054097"/>
    </source>
</evidence>
<dbReference type="Proteomes" id="UP000054097">
    <property type="component" value="Unassembled WGS sequence"/>
</dbReference>
<reference evidence="1 2" key="1">
    <citation type="submission" date="2014-04" db="EMBL/GenBank/DDBJ databases">
        <authorList>
            <consortium name="DOE Joint Genome Institute"/>
            <person name="Kuo A."/>
            <person name="Zuccaro A."/>
            <person name="Kohler A."/>
            <person name="Nagy L.G."/>
            <person name="Floudas D."/>
            <person name="Copeland A."/>
            <person name="Barry K.W."/>
            <person name="Cichocki N."/>
            <person name="Veneault-Fourrey C."/>
            <person name="LaButti K."/>
            <person name="Lindquist E.A."/>
            <person name="Lipzen A."/>
            <person name="Lundell T."/>
            <person name="Morin E."/>
            <person name="Murat C."/>
            <person name="Sun H."/>
            <person name="Tunlid A."/>
            <person name="Henrissat B."/>
            <person name="Grigoriev I.V."/>
            <person name="Hibbett D.S."/>
            <person name="Martin F."/>
            <person name="Nordberg H.P."/>
            <person name="Cantor M.N."/>
            <person name="Hua S.X."/>
        </authorList>
    </citation>
    <scope>NUCLEOTIDE SEQUENCE [LARGE SCALE GENOMIC DNA]</scope>
    <source>
        <strain evidence="1 2">MAFF 305830</strain>
    </source>
</reference>